<proteinExistence type="predicted"/>
<dbReference type="STRING" id="574566.I0ZAP4"/>
<dbReference type="EMBL" id="AGSI01000001">
    <property type="protein sequence ID" value="EIE27713.1"/>
    <property type="molecule type" value="Genomic_DNA"/>
</dbReference>
<comment type="caution">
    <text evidence="1">The sequence shown here is derived from an EMBL/GenBank/DDBJ whole genome shotgun (WGS) entry which is preliminary data.</text>
</comment>
<keyword evidence="2" id="KW-1185">Reference proteome</keyword>
<dbReference type="SUPFAM" id="SSF52266">
    <property type="entry name" value="SGNH hydrolase"/>
    <property type="match status" value="1"/>
</dbReference>
<evidence type="ECO:0000313" key="1">
    <source>
        <dbReference type="EMBL" id="EIE27713.1"/>
    </source>
</evidence>
<dbReference type="PANTHER" id="PTHR34407">
    <property type="entry name" value="EXPRESSED PROTEIN"/>
    <property type="match status" value="1"/>
</dbReference>
<dbReference type="KEGG" id="csl:COCSUDRAFT_55699"/>
<evidence type="ECO:0008006" key="3">
    <source>
        <dbReference type="Google" id="ProtNLM"/>
    </source>
</evidence>
<dbReference type="OrthoDB" id="10520693at2759"/>
<protein>
    <recommendedName>
        <fullName evidence="3">SGNH hydrolase-type esterase domain-containing protein</fullName>
    </recommendedName>
</protein>
<dbReference type="RefSeq" id="XP_005652257.1">
    <property type="nucleotide sequence ID" value="XM_005652200.1"/>
</dbReference>
<organism evidence="1 2">
    <name type="scientific">Coccomyxa subellipsoidea (strain C-169)</name>
    <name type="common">Green microalga</name>
    <dbReference type="NCBI Taxonomy" id="574566"/>
    <lineage>
        <taxon>Eukaryota</taxon>
        <taxon>Viridiplantae</taxon>
        <taxon>Chlorophyta</taxon>
        <taxon>core chlorophytes</taxon>
        <taxon>Trebouxiophyceae</taxon>
        <taxon>Trebouxiophyceae incertae sedis</taxon>
        <taxon>Coccomyxaceae</taxon>
        <taxon>Coccomyxa</taxon>
        <taxon>Coccomyxa subellipsoidea</taxon>
    </lineage>
</organism>
<sequence>MRRGFERLLRKLLRLRSEPALLVLHWWAPLYFQSSFWNVAEDELDVIASYYRVQSISFRDAFYVPIMADRPGFRLEDIFCDIVHPNAVGHRLFAELVVLQLQEVLAGLLLAPAATGGTWLQAMPPPLFLGNEAAGQAICLKGNALLSAVVSAKGEWKWVDEAREGAQQAKWGMLSTQAGDELLLRIDHNSPLPAQGDSGASSSSVVVGLGLLKSYKDVGAAAVGCSGGCSCNQTRFELLHDQQVSQVYWFYVFVTLSSQPTSAQDCYMSVTVESAIVPNGVNKVKVTSLMVSEDDRAENGNMFTVLKSTDAEGNNSG</sequence>
<dbReference type="PANTHER" id="PTHR34407:SF1">
    <property type="entry name" value="SGNH HYDROLASE-TYPE ESTERASE DOMAIN-CONTAINING PROTEIN"/>
    <property type="match status" value="1"/>
</dbReference>
<name>I0ZAP4_COCSC</name>
<gene>
    <name evidence="1" type="ORF">COCSUDRAFT_55699</name>
</gene>
<dbReference type="Proteomes" id="UP000007264">
    <property type="component" value="Unassembled WGS sequence"/>
</dbReference>
<evidence type="ECO:0000313" key="2">
    <source>
        <dbReference type="Proteomes" id="UP000007264"/>
    </source>
</evidence>
<reference evidence="1 2" key="1">
    <citation type="journal article" date="2012" name="Genome Biol.">
        <title>The genome of the polar eukaryotic microalga coccomyxa subellipsoidea reveals traits of cold adaptation.</title>
        <authorList>
            <person name="Blanc G."/>
            <person name="Agarkova I."/>
            <person name="Grimwood J."/>
            <person name="Kuo A."/>
            <person name="Brueggeman A."/>
            <person name="Dunigan D."/>
            <person name="Gurnon J."/>
            <person name="Ladunga I."/>
            <person name="Lindquist E."/>
            <person name="Lucas S."/>
            <person name="Pangilinan J."/>
            <person name="Proschold T."/>
            <person name="Salamov A."/>
            <person name="Schmutz J."/>
            <person name="Weeks D."/>
            <person name="Yamada T."/>
            <person name="Claverie J.M."/>
            <person name="Grigoriev I."/>
            <person name="Van Etten J."/>
            <person name="Lomsadze A."/>
            <person name="Borodovsky M."/>
        </authorList>
    </citation>
    <scope>NUCLEOTIDE SEQUENCE [LARGE SCALE GENOMIC DNA]</scope>
    <source>
        <strain evidence="1 2">C-169</strain>
    </source>
</reference>
<dbReference type="AlphaFoldDB" id="I0ZAP4"/>
<accession>I0ZAP4</accession>
<dbReference type="GeneID" id="17045728"/>